<dbReference type="AlphaFoldDB" id="A0A7C4H061"/>
<dbReference type="InterPro" id="IPR015500">
    <property type="entry name" value="Peptidase_S8_subtilisin-rel"/>
</dbReference>
<dbReference type="SUPFAM" id="SSF52743">
    <property type="entry name" value="Subtilisin-like"/>
    <property type="match status" value="1"/>
</dbReference>
<dbReference type="InterPro" id="IPR022398">
    <property type="entry name" value="Peptidase_S8_His-AS"/>
</dbReference>
<dbReference type="Pfam" id="PF00082">
    <property type="entry name" value="Peptidase_S8"/>
    <property type="match status" value="1"/>
</dbReference>
<dbReference type="InterPro" id="IPR050131">
    <property type="entry name" value="Peptidase_S8_subtilisin-like"/>
</dbReference>
<gene>
    <name evidence="7" type="ORF">ENU21_01520</name>
</gene>
<dbReference type="InterPro" id="IPR000209">
    <property type="entry name" value="Peptidase_S8/S53_dom"/>
</dbReference>
<keyword evidence="4 5" id="KW-0720">Serine protease</keyword>
<dbReference type="InterPro" id="IPR023828">
    <property type="entry name" value="Peptidase_S8_Ser-AS"/>
</dbReference>
<dbReference type="EMBL" id="DTBQ01000041">
    <property type="protein sequence ID" value="HGM46419.1"/>
    <property type="molecule type" value="Genomic_DNA"/>
</dbReference>
<keyword evidence="2 5" id="KW-0645">Protease</keyword>
<accession>A0A7C4H061</accession>
<evidence type="ECO:0000256" key="3">
    <source>
        <dbReference type="ARBA" id="ARBA00022801"/>
    </source>
</evidence>
<dbReference type="Gene3D" id="3.40.50.200">
    <property type="entry name" value="Peptidase S8/S53 domain"/>
    <property type="match status" value="1"/>
</dbReference>
<dbReference type="GO" id="GO:0006508">
    <property type="term" value="P:proteolysis"/>
    <property type="evidence" value="ECO:0007669"/>
    <property type="project" value="UniProtKB-KW"/>
</dbReference>
<evidence type="ECO:0000256" key="2">
    <source>
        <dbReference type="ARBA" id="ARBA00022670"/>
    </source>
</evidence>
<evidence type="ECO:0000256" key="5">
    <source>
        <dbReference type="RuleBase" id="RU003355"/>
    </source>
</evidence>
<evidence type="ECO:0000256" key="4">
    <source>
        <dbReference type="ARBA" id="ARBA00022825"/>
    </source>
</evidence>
<comment type="caution">
    <text evidence="7">The sequence shown here is derived from an EMBL/GenBank/DDBJ whole genome shotgun (WGS) entry which is preliminary data.</text>
</comment>
<dbReference type="PROSITE" id="PS00138">
    <property type="entry name" value="SUBTILASE_SER"/>
    <property type="match status" value="1"/>
</dbReference>
<evidence type="ECO:0000256" key="1">
    <source>
        <dbReference type="ARBA" id="ARBA00011073"/>
    </source>
</evidence>
<dbReference type="InterPro" id="IPR023827">
    <property type="entry name" value="Peptidase_S8_Asp-AS"/>
</dbReference>
<organism evidence="7">
    <name type="scientific">Thermofilum pendens</name>
    <dbReference type="NCBI Taxonomy" id="2269"/>
    <lineage>
        <taxon>Archaea</taxon>
        <taxon>Thermoproteota</taxon>
        <taxon>Thermoprotei</taxon>
        <taxon>Thermofilales</taxon>
        <taxon>Thermofilaceae</taxon>
        <taxon>Thermofilum</taxon>
    </lineage>
</organism>
<keyword evidence="3 5" id="KW-0378">Hydrolase</keyword>
<reference evidence="7" key="1">
    <citation type="journal article" date="2020" name="mSystems">
        <title>Genome- and Community-Level Interaction Insights into Carbon Utilization and Element Cycling Functions of Hydrothermarchaeota in Hydrothermal Sediment.</title>
        <authorList>
            <person name="Zhou Z."/>
            <person name="Liu Y."/>
            <person name="Xu W."/>
            <person name="Pan J."/>
            <person name="Luo Z.H."/>
            <person name="Li M."/>
        </authorList>
    </citation>
    <scope>NUCLEOTIDE SEQUENCE</scope>
    <source>
        <strain evidence="7">SpSt-649</strain>
    </source>
</reference>
<evidence type="ECO:0000259" key="6">
    <source>
        <dbReference type="Pfam" id="PF00082"/>
    </source>
</evidence>
<dbReference type="PANTHER" id="PTHR43806:SF11">
    <property type="entry name" value="CEREVISIN-RELATED"/>
    <property type="match status" value="1"/>
</dbReference>
<proteinExistence type="inferred from homology"/>
<protein>
    <recommendedName>
        <fullName evidence="6">Peptidase S8/S53 domain-containing protein</fullName>
    </recommendedName>
</protein>
<sequence length="505" mass="54778">MLEGAGFRASFFDLYSVRVRHALTLANAFSADIPQSVLLKLVKEVDEYREIAALDEAGIFRTRLNTTVPMIRGDAVWEDFGYTGRGVKIAIIDSGIDSSHPDLKGKVLEYINVSKDPDEFDYNGHGTHVAGIAAGAGKRYRGVAPEAYLLNAKALGSVGCEREDDSGCGREDDVAYAMEWSLYKGANIVNMSLGMEDLMMCKDLVTIVAGELVARGVVVVVAAGNKGPRSRSIESPGCSPFVITVGAVTKDGVLAEYSSRGPTQELLMKPDLVAPGGDWANRVIAPLSRELSPKSFERLKPYIVDDNYVGMYGTSMATPHVAGVAALILEAAKEMGVLTETENPHSLVKHVLMSTAKDLGYSKYEQGAGLVDARASIEYLKKLAEARKSVVDQRAVPVITSQPLSAAPPVSGEAQRAVESLIGGFLVEMLRGFGMVLGQSLSAALLEFGRRERSRELEKELSDLVSQLRTLEAMRNAGLIPEAEYMVWVERIKFRLAEIVRKLED</sequence>
<name>A0A7C4H061_THEPE</name>
<dbReference type="InterPro" id="IPR036852">
    <property type="entry name" value="Peptidase_S8/S53_dom_sf"/>
</dbReference>
<dbReference type="GO" id="GO:0004252">
    <property type="term" value="F:serine-type endopeptidase activity"/>
    <property type="evidence" value="ECO:0007669"/>
    <property type="project" value="InterPro"/>
</dbReference>
<evidence type="ECO:0000313" key="7">
    <source>
        <dbReference type="EMBL" id="HGM46419.1"/>
    </source>
</evidence>
<dbReference type="PANTHER" id="PTHR43806">
    <property type="entry name" value="PEPTIDASE S8"/>
    <property type="match status" value="1"/>
</dbReference>
<dbReference type="PROSITE" id="PS51892">
    <property type="entry name" value="SUBTILASE"/>
    <property type="match status" value="1"/>
</dbReference>
<comment type="similarity">
    <text evidence="1 5">Belongs to the peptidase S8 family.</text>
</comment>
<dbReference type="PROSITE" id="PS00137">
    <property type="entry name" value="SUBTILASE_HIS"/>
    <property type="match status" value="1"/>
</dbReference>
<feature type="domain" description="Peptidase S8/S53" evidence="6">
    <location>
        <begin position="84"/>
        <end position="369"/>
    </location>
</feature>
<dbReference type="PROSITE" id="PS00136">
    <property type="entry name" value="SUBTILASE_ASP"/>
    <property type="match status" value="1"/>
</dbReference>
<dbReference type="PRINTS" id="PR00723">
    <property type="entry name" value="SUBTILISIN"/>
</dbReference>